<proteinExistence type="inferred from homology"/>
<gene>
    <name evidence="23" type="ORF">UR21_C0020G0008</name>
</gene>
<dbReference type="Proteomes" id="UP000034803">
    <property type="component" value="Unassembled WGS sequence"/>
</dbReference>
<comment type="catalytic activity">
    <reaction evidence="9">
        <text>8-oxo-dGTP + H2O = 8-oxo-dGMP + diphosphate + H(+)</text>
        <dbReference type="Rhea" id="RHEA:31575"/>
        <dbReference type="ChEBI" id="CHEBI:15377"/>
        <dbReference type="ChEBI" id="CHEBI:15378"/>
        <dbReference type="ChEBI" id="CHEBI:33019"/>
        <dbReference type="ChEBI" id="CHEBI:63224"/>
        <dbReference type="ChEBI" id="CHEBI:77896"/>
    </reaction>
    <physiologicalReaction direction="left-to-right" evidence="9">
        <dbReference type="Rhea" id="RHEA:31576"/>
    </physiologicalReaction>
</comment>
<comment type="catalytic activity">
    <reaction evidence="18">
        <text>N(6)-methyl-ATP + H2O = N(6)-methyl-AMP + diphosphate + H(+)</text>
        <dbReference type="Rhea" id="RHEA:67608"/>
        <dbReference type="ChEBI" id="CHEBI:15377"/>
        <dbReference type="ChEBI" id="CHEBI:15378"/>
        <dbReference type="ChEBI" id="CHEBI:33019"/>
        <dbReference type="ChEBI" id="CHEBI:144842"/>
        <dbReference type="ChEBI" id="CHEBI:172873"/>
    </reaction>
    <physiologicalReaction direction="left-to-right" evidence="18">
        <dbReference type="Rhea" id="RHEA:67609"/>
    </physiologicalReaction>
</comment>
<evidence type="ECO:0000256" key="14">
    <source>
        <dbReference type="ARBA" id="ARBA00030634"/>
    </source>
</evidence>
<evidence type="ECO:0000256" key="4">
    <source>
        <dbReference type="ARBA" id="ARBA00022723"/>
    </source>
</evidence>
<evidence type="ECO:0000256" key="5">
    <source>
        <dbReference type="ARBA" id="ARBA00022801"/>
    </source>
</evidence>
<evidence type="ECO:0000256" key="1">
    <source>
        <dbReference type="ARBA" id="ARBA00001946"/>
    </source>
</evidence>
<name>A0A0F9YHL0_9BACT</name>
<evidence type="ECO:0000313" key="24">
    <source>
        <dbReference type="Proteomes" id="UP000034803"/>
    </source>
</evidence>
<evidence type="ECO:0000256" key="9">
    <source>
        <dbReference type="ARBA" id="ARBA00024486"/>
    </source>
</evidence>
<evidence type="ECO:0000256" key="13">
    <source>
        <dbReference type="ARBA" id="ARBA00029673"/>
    </source>
</evidence>
<protein>
    <recommendedName>
        <fullName evidence="12">Oxidized purine nucleoside triphosphate hydrolase</fullName>
        <ecNumber evidence="11">3.6.1.56</ecNumber>
    </recommendedName>
    <alternativeName>
        <fullName evidence="16">2-hydroxy-dATP diphosphatase</fullName>
    </alternativeName>
    <alternativeName>
        <fullName evidence="15">7,8-dihydro-8-oxoguanine triphosphatase</fullName>
    </alternativeName>
    <alternativeName>
        <fullName evidence="14">8-oxo-dGTPase</fullName>
    </alternativeName>
    <alternativeName>
        <fullName evidence="17">Methylated purine nucleoside triphosphate hydrolase</fullName>
    </alternativeName>
    <alternativeName>
        <fullName evidence="13">Nucleoside diphosphate-linked moiety X motif 1</fullName>
    </alternativeName>
</protein>
<dbReference type="InterPro" id="IPR003563">
    <property type="entry name" value="8ODP"/>
</dbReference>
<evidence type="ECO:0000256" key="3">
    <source>
        <dbReference type="ARBA" id="ARBA00011245"/>
    </source>
</evidence>
<dbReference type="InterPro" id="IPR015797">
    <property type="entry name" value="NUDIX_hydrolase-like_dom_sf"/>
</dbReference>
<keyword evidence="4" id="KW-0479">Metal-binding</keyword>
<evidence type="ECO:0000256" key="16">
    <source>
        <dbReference type="ARBA" id="ARBA00031927"/>
    </source>
</evidence>
<comment type="catalytic activity">
    <reaction evidence="7">
        <text>8-oxo-dATP + H2O = 8-oxo-dAMP + diphosphate + H(+)</text>
        <dbReference type="Rhea" id="RHEA:65396"/>
        <dbReference type="ChEBI" id="CHEBI:15377"/>
        <dbReference type="ChEBI" id="CHEBI:15378"/>
        <dbReference type="ChEBI" id="CHEBI:33019"/>
        <dbReference type="ChEBI" id="CHEBI:71361"/>
        <dbReference type="ChEBI" id="CHEBI:172871"/>
    </reaction>
    <physiologicalReaction direction="left-to-right" evidence="7">
        <dbReference type="Rhea" id="RHEA:65397"/>
    </physiologicalReaction>
</comment>
<comment type="caution">
    <text evidence="23">The sequence shown here is derived from an EMBL/GenBank/DDBJ whole genome shotgun (WGS) entry which is preliminary data.</text>
</comment>
<comment type="catalytic activity">
    <reaction evidence="20">
        <text>N(6)-methyl-dATP + H2O = N(6)-methyl-dAMP + diphosphate + H(+)</text>
        <dbReference type="Rhea" id="RHEA:67604"/>
        <dbReference type="ChEBI" id="CHEBI:15377"/>
        <dbReference type="ChEBI" id="CHEBI:15378"/>
        <dbReference type="ChEBI" id="CHEBI:33019"/>
        <dbReference type="ChEBI" id="CHEBI:169976"/>
        <dbReference type="ChEBI" id="CHEBI:172872"/>
    </reaction>
    <physiologicalReaction direction="left-to-right" evidence="20">
        <dbReference type="Rhea" id="RHEA:67605"/>
    </physiologicalReaction>
</comment>
<comment type="similarity">
    <text evidence="2">Belongs to the Nudix hydrolase family.</text>
</comment>
<evidence type="ECO:0000256" key="11">
    <source>
        <dbReference type="ARBA" id="ARBA00026103"/>
    </source>
</evidence>
<organism evidence="23 24">
    <name type="scientific">Candidatus Woesebacteria bacterium GW2011_GWC2_31_9</name>
    <dbReference type="NCBI Taxonomy" id="1618586"/>
    <lineage>
        <taxon>Bacteria</taxon>
        <taxon>Candidatus Woeseibacteriota</taxon>
    </lineage>
</organism>
<keyword evidence="5 23" id="KW-0378">Hydrolase</keyword>
<reference evidence="23 24" key="1">
    <citation type="journal article" date="2015" name="Nature">
        <title>rRNA introns, odd ribosomes, and small enigmatic genomes across a large radiation of phyla.</title>
        <authorList>
            <person name="Brown C.T."/>
            <person name="Hug L.A."/>
            <person name="Thomas B.C."/>
            <person name="Sharon I."/>
            <person name="Castelle C.J."/>
            <person name="Singh A."/>
            <person name="Wilkins M.J."/>
            <person name="Williams K.H."/>
            <person name="Banfield J.F."/>
        </authorList>
    </citation>
    <scope>NUCLEOTIDE SEQUENCE [LARGE SCALE GENOMIC DNA]</scope>
</reference>
<comment type="cofactor">
    <cofactor evidence="1">
        <name>Mg(2+)</name>
        <dbReference type="ChEBI" id="CHEBI:18420"/>
    </cofactor>
</comment>
<dbReference type="PANTHER" id="PTHR43758">
    <property type="entry name" value="7,8-DIHYDRO-8-OXOGUANINE TRIPHOSPHATASE"/>
    <property type="match status" value="1"/>
</dbReference>
<evidence type="ECO:0000313" key="23">
    <source>
        <dbReference type="EMBL" id="KKP30913.1"/>
    </source>
</evidence>
<dbReference type="AlphaFoldDB" id="A0A0F9YHL0"/>
<keyword evidence="6" id="KW-0460">Magnesium</keyword>
<evidence type="ECO:0000256" key="6">
    <source>
        <dbReference type="ARBA" id="ARBA00022842"/>
    </source>
</evidence>
<dbReference type="EC" id="3.6.1.56" evidence="11"/>
<dbReference type="GO" id="GO:0046872">
    <property type="term" value="F:metal ion binding"/>
    <property type="evidence" value="ECO:0007669"/>
    <property type="project" value="UniProtKB-KW"/>
</dbReference>
<dbReference type="GO" id="GO:0005737">
    <property type="term" value="C:cytoplasm"/>
    <property type="evidence" value="ECO:0007669"/>
    <property type="project" value="TreeGrafter"/>
</dbReference>
<evidence type="ECO:0000256" key="8">
    <source>
        <dbReference type="ARBA" id="ARBA00024459"/>
    </source>
</evidence>
<evidence type="ECO:0000256" key="19">
    <source>
        <dbReference type="ARBA" id="ARBA00048894"/>
    </source>
</evidence>
<dbReference type="CDD" id="cd03427">
    <property type="entry name" value="NUDIX_MTH1_Nudt1"/>
    <property type="match status" value="1"/>
</dbReference>
<evidence type="ECO:0000259" key="22">
    <source>
        <dbReference type="PROSITE" id="PS51462"/>
    </source>
</evidence>
<comment type="function">
    <text evidence="21">Oxidized purine nucleoside triphosphate hydrolase which is a prominent sanitizer of the oxidized nucleotide pool. Catalyzes the hydrolysis of 2-oxo-dATP (2-hydroxy-dATP) into 2-oxo-dAMP. Also has a significant hydrolase activity toward 2-oxo-ATP, 8-oxo-dGTP and 8-oxo-dATP. Through the hydrolysis of oxidized purine nucleoside triphosphates, prevents their incorporation into DNA and the subsequent transversions A:T to C:G and G:C to T:A. Also catalyzes the hydrolysis of methylated purine nucleoside triphosphate preventing their integration into DNA. Through this antimutagenic activity protects cells from oxidative stress.</text>
</comment>
<comment type="subunit">
    <text evidence="3">Monomer.</text>
</comment>
<evidence type="ECO:0000256" key="18">
    <source>
        <dbReference type="ARBA" id="ARBA00048002"/>
    </source>
</evidence>
<evidence type="ECO:0000256" key="7">
    <source>
        <dbReference type="ARBA" id="ARBA00024448"/>
    </source>
</evidence>
<dbReference type="PROSITE" id="PS51462">
    <property type="entry name" value="NUDIX"/>
    <property type="match status" value="1"/>
</dbReference>
<evidence type="ECO:0000256" key="12">
    <source>
        <dbReference type="ARBA" id="ARBA00026218"/>
    </source>
</evidence>
<dbReference type="GO" id="GO:0042262">
    <property type="term" value="P:DNA protection"/>
    <property type="evidence" value="ECO:0007669"/>
    <property type="project" value="InterPro"/>
</dbReference>
<dbReference type="PANTHER" id="PTHR43758:SF2">
    <property type="entry name" value="OXIDIZED PURINE NUCLEOSIDE TRIPHOSPHATE HYDROLASE"/>
    <property type="match status" value="1"/>
</dbReference>
<dbReference type="Pfam" id="PF00293">
    <property type="entry name" value="NUDIX"/>
    <property type="match status" value="1"/>
</dbReference>
<evidence type="ECO:0000256" key="15">
    <source>
        <dbReference type="ARBA" id="ARBA00030682"/>
    </source>
</evidence>
<evidence type="ECO:0000256" key="10">
    <source>
        <dbReference type="ARBA" id="ARBA00024596"/>
    </source>
</evidence>
<dbReference type="GO" id="GO:0008413">
    <property type="term" value="F:8-oxo-7,8-dihydroguanosine triphosphate pyrophosphatase activity"/>
    <property type="evidence" value="ECO:0007669"/>
    <property type="project" value="InterPro"/>
</dbReference>
<dbReference type="GO" id="GO:0008828">
    <property type="term" value="F:dATP diphosphatase activity"/>
    <property type="evidence" value="ECO:0007669"/>
    <property type="project" value="UniProtKB-EC"/>
</dbReference>
<dbReference type="PRINTS" id="PR01403">
    <property type="entry name" value="8OXTPHPHTASE"/>
</dbReference>
<evidence type="ECO:0000256" key="2">
    <source>
        <dbReference type="ARBA" id="ARBA00005582"/>
    </source>
</evidence>
<accession>A0A0F9YHL0</accession>
<comment type="catalytic activity">
    <reaction evidence="8">
        <text>2-oxo-dATP + H2O = 2-oxo-dAMP + diphosphate + H(+)</text>
        <dbReference type="Rhea" id="RHEA:31583"/>
        <dbReference type="ChEBI" id="CHEBI:15377"/>
        <dbReference type="ChEBI" id="CHEBI:15378"/>
        <dbReference type="ChEBI" id="CHEBI:33019"/>
        <dbReference type="ChEBI" id="CHEBI:63212"/>
        <dbReference type="ChEBI" id="CHEBI:77897"/>
        <dbReference type="EC" id="3.6.1.56"/>
    </reaction>
    <physiologicalReaction direction="left-to-right" evidence="8">
        <dbReference type="Rhea" id="RHEA:31584"/>
    </physiologicalReaction>
</comment>
<dbReference type="EMBL" id="LBOI01000020">
    <property type="protein sequence ID" value="KKP30913.1"/>
    <property type="molecule type" value="Genomic_DNA"/>
</dbReference>
<evidence type="ECO:0000256" key="17">
    <source>
        <dbReference type="ARBA" id="ARBA00032071"/>
    </source>
</evidence>
<comment type="catalytic activity">
    <reaction evidence="19">
        <text>O(6)-methyl-dGTP + H2O = O(6)-methyl-dGMP + diphosphate + H(+)</text>
        <dbReference type="Rhea" id="RHEA:67600"/>
        <dbReference type="ChEBI" id="CHEBI:15377"/>
        <dbReference type="ChEBI" id="CHEBI:15378"/>
        <dbReference type="ChEBI" id="CHEBI:33019"/>
        <dbReference type="ChEBI" id="CHEBI:169974"/>
        <dbReference type="ChEBI" id="CHEBI:169975"/>
    </reaction>
    <physiologicalReaction direction="left-to-right" evidence="19">
        <dbReference type="Rhea" id="RHEA:67601"/>
    </physiologicalReaction>
</comment>
<evidence type="ECO:0000256" key="21">
    <source>
        <dbReference type="ARBA" id="ARBA00053094"/>
    </source>
</evidence>
<dbReference type="Gene3D" id="3.90.79.10">
    <property type="entry name" value="Nucleoside Triphosphate Pyrophosphohydrolase"/>
    <property type="match status" value="1"/>
</dbReference>
<dbReference type="SUPFAM" id="SSF55811">
    <property type="entry name" value="Nudix"/>
    <property type="match status" value="1"/>
</dbReference>
<feature type="domain" description="Nudix hydrolase" evidence="22">
    <location>
        <begin position="14"/>
        <end position="142"/>
    </location>
</feature>
<sequence length="169" mass="19858">MNELDKYKEKIKEPLRQATLMFLIKDNKILLALKKRGFAVGKWNGMGGKPEPKDKSIIETAIRETLEEVNVTPINPIRVATLNFYFPENPVWSQQVAVFLAKQWSGEATETDEMMPKWFNVNEIPFEKMWEDDKFWLPQIINGTFIEADFLLDNNQRMIEKNIREITLH</sequence>
<evidence type="ECO:0000256" key="20">
    <source>
        <dbReference type="ARBA" id="ARBA00049032"/>
    </source>
</evidence>
<dbReference type="InterPro" id="IPR000086">
    <property type="entry name" value="NUDIX_hydrolase_dom"/>
</dbReference>
<comment type="catalytic activity">
    <reaction evidence="10">
        <text>2-oxo-ATP + H2O = 2-oxo-AMP + diphosphate + H(+)</text>
        <dbReference type="Rhea" id="RHEA:67392"/>
        <dbReference type="ChEBI" id="CHEBI:15377"/>
        <dbReference type="ChEBI" id="CHEBI:15378"/>
        <dbReference type="ChEBI" id="CHEBI:33019"/>
        <dbReference type="ChEBI" id="CHEBI:71395"/>
        <dbReference type="ChEBI" id="CHEBI:172878"/>
    </reaction>
    <physiologicalReaction direction="left-to-right" evidence="10">
        <dbReference type="Rhea" id="RHEA:67393"/>
    </physiologicalReaction>
</comment>